<evidence type="ECO:0000313" key="16">
    <source>
        <dbReference type="Proteomes" id="UP000085678"/>
    </source>
</evidence>
<dbReference type="Gene3D" id="3.60.60.10">
    <property type="entry name" value="Penicillin V Acylase, Chain A"/>
    <property type="match status" value="1"/>
</dbReference>
<dbReference type="GO" id="GO:0005764">
    <property type="term" value="C:lysosome"/>
    <property type="evidence" value="ECO:0007669"/>
    <property type="project" value="UniProtKB-UniRule"/>
</dbReference>
<dbReference type="GO" id="GO:0047412">
    <property type="term" value="F:N-(long-chain-acyl)ethanolamine deacylase activity"/>
    <property type="evidence" value="ECO:0007669"/>
    <property type="project" value="UniProtKB-EC"/>
</dbReference>
<dbReference type="AlphaFoldDB" id="A0A1S3IG09"/>
<dbReference type="STRING" id="7574.A0A1S3IG09"/>
<dbReference type="Proteomes" id="UP000085678">
    <property type="component" value="Unplaced"/>
</dbReference>
<feature type="signal peptide" evidence="13">
    <location>
        <begin position="1"/>
        <end position="23"/>
    </location>
</feature>
<dbReference type="CDD" id="cd01903">
    <property type="entry name" value="Ntn_AC_NAAA"/>
    <property type="match status" value="1"/>
</dbReference>
<dbReference type="OrthoDB" id="5273684at2759"/>
<evidence type="ECO:0000256" key="8">
    <source>
        <dbReference type="ARBA" id="ARBA00038527"/>
    </source>
</evidence>
<evidence type="ECO:0000256" key="11">
    <source>
        <dbReference type="PIRNR" id="PIRNR017632"/>
    </source>
</evidence>
<evidence type="ECO:0000313" key="17">
    <source>
        <dbReference type="RefSeq" id="XP_013397195.1"/>
    </source>
</evidence>
<organism evidence="16 17">
    <name type="scientific">Lingula anatina</name>
    <name type="common">Brachiopod</name>
    <name type="synonym">Lingula unguis</name>
    <dbReference type="NCBI Taxonomy" id="7574"/>
    <lineage>
        <taxon>Eukaryota</taxon>
        <taxon>Metazoa</taxon>
        <taxon>Spiralia</taxon>
        <taxon>Lophotrochozoa</taxon>
        <taxon>Brachiopoda</taxon>
        <taxon>Linguliformea</taxon>
        <taxon>Lingulata</taxon>
        <taxon>Lingulida</taxon>
        <taxon>Linguloidea</taxon>
        <taxon>Lingulidae</taxon>
        <taxon>Lingula</taxon>
    </lineage>
</organism>
<dbReference type="PANTHER" id="PTHR28583">
    <property type="entry name" value="ACID AMIDASE"/>
    <property type="match status" value="1"/>
</dbReference>
<dbReference type="FunFam" id="3.60.60.10:FF:000006">
    <property type="entry name" value="N-acylethanolamine-hydrolyzing acid amidase"/>
    <property type="match status" value="1"/>
</dbReference>
<keyword evidence="16" id="KW-1185">Reference proteome</keyword>
<keyword evidence="7" id="KW-0325">Glycoprotein</keyword>
<evidence type="ECO:0000256" key="3">
    <source>
        <dbReference type="ARBA" id="ARBA00022729"/>
    </source>
</evidence>
<dbReference type="PIRSF" id="PIRSF017632">
    <property type="entry name" value="Acid_ceramidase-like"/>
    <property type="match status" value="1"/>
</dbReference>
<dbReference type="GO" id="GO:0006631">
    <property type="term" value="P:fatty acid metabolic process"/>
    <property type="evidence" value="ECO:0007669"/>
    <property type="project" value="InterPro"/>
</dbReference>
<evidence type="ECO:0000256" key="5">
    <source>
        <dbReference type="ARBA" id="ARBA00023098"/>
    </source>
</evidence>
<comment type="subunit">
    <text evidence="8">Heterodimer of an alpha and a beta subunit, produced by autocatalytic cleavage.</text>
</comment>
<dbReference type="Pfam" id="PF02275">
    <property type="entry name" value="CBAH"/>
    <property type="match status" value="1"/>
</dbReference>
<evidence type="ECO:0000256" key="6">
    <source>
        <dbReference type="ARBA" id="ARBA00023145"/>
    </source>
</evidence>
<reference evidence="17" key="1">
    <citation type="submission" date="2025-08" db="UniProtKB">
        <authorList>
            <consortium name="RefSeq"/>
        </authorList>
    </citation>
    <scope>IDENTIFICATION</scope>
    <source>
        <tissue evidence="17">Gonads</tissue>
    </source>
</reference>
<evidence type="ECO:0000259" key="14">
    <source>
        <dbReference type="Pfam" id="PF02275"/>
    </source>
</evidence>
<dbReference type="InterPro" id="IPR016699">
    <property type="entry name" value="Acid_ceramidase-like"/>
</dbReference>
<dbReference type="InterPro" id="IPR029132">
    <property type="entry name" value="CBAH/NAAA_C"/>
</dbReference>
<dbReference type="GO" id="GO:0017064">
    <property type="term" value="F:fatty acid amide hydrolase activity"/>
    <property type="evidence" value="ECO:0007669"/>
    <property type="project" value="InterPro"/>
</dbReference>
<dbReference type="PANTHER" id="PTHR28583:SF4">
    <property type="entry name" value="N-ACYLETHANOLAMINE-HYDROLYZING ACID AMIDASE"/>
    <property type="match status" value="1"/>
</dbReference>
<keyword evidence="6" id="KW-0865">Zymogen</keyword>
<dbReference type="EC" id="3.5.1.60" evidence="9"/>
<keyword evidence="5 11" id="KW-0443">Lipid metabolism</keyword>
<evidence type="ECO:0000256" key="1">
    <source>
        <dbReference type="ARBA" id="ARBA00004872"/>
    </source>
</evidence>
<comment type="similarity">
    <text evidence="2 11">Belongs to the acid ceramidase family.</text>
</comment>
<evidence type="ECO:0000256" key="12">
    <source>
        <dbReference type="PIRSR" id="PIRSR017632-1"/>
    </source>
</evidence>
<protein>
    <recommendedName>
        <fullName evidence="10">N-acylethanolamine-hydrolyzing acid amidase</fullName>
        <ecNumber evidence="9">3.5.1.60</ecNumber>
    </recommendedName>
</protein>
<evidence type="ECO:0000256" key="7">
    <source>
        <dbReference type="ARBA" id="ARBA00023180"/>
    </source>
</evidence>
<evidence type="ECO:0000256" key="4">
    <source>
        <dbReference type="ARBA" id="ARBA00022801"/>
    </source>
</evidence>
<evidence type="ECO:0000256" key="2">
    <source>
        <dbReference type="ARBA" id="ARBA00005730"/>
    </source>
</evidence>
<sequence length="363" mass="41265">MGRLSHSLYCCVFIVFVTVLVSSDVPTKPKVYTLNLDLPPEERWMHIVKDFPQLAEIADTVTRRVIPEDVYPLVDQLAQELDKYLPEPFAQEIRVFNFIFRFCTSIVAQDKNGLIWHARNLDYGGKYGFTEMLKNITAIVHFQKGGKTVYSAVTYVGFAGIVTGQRPYGFTISIDERDQGAWWMNALVALLDRQAWPVGFLIRKTLEEETTFEGALDRIVTTDTIAEGYFIIGGANSSQGAVVTRARLQADNVWKLDIPNGRWYLVETNYDHWVDPPATDNRRTPAMKALNSTGQQNINKGTLFEVLSEPLVVNRHTTYTATMSAGKPDVFDAWVRHYNGQASKRLPEVLQKKFFKIEKNTLK</sequence>
<feature type="chain" id="PRO_5010200792" description="N-acylethanolamine-hydrolyzing acid amidase" evidence="13">
    <location>
        <begin position="24"/>
        <end position="363"/>
    </location>
</feature>
<dbReference type="GeneID" id="106163989"/>
<name>A0A1S3IG09_LINAN</name>
<feature type="domain" description="Choloylglycine hydrolase/NAAA C-terminal" evidence="14">
    <location>
        <begin position="103"/>
        <end position="274"/>
    </location>
</feature>
<accession>A0A1S3IG09</accession>
<dbReference type="RefSeq" id="XP_013397195.1">
    <property type="nucleotide sequence ID" value="XM_013541741.1"/>
</dbReference>
<proteinExistence type="inferred from homology"/>
<feature type="domain" description="Acid ceramidase N-terminal" evidence="15">
    <location>
        <begin position="28"/>
        <end position="85"/>
    </location>
</feature>
<dbReference type="InParanoid" id="A0A1S3IG09"/>
<dbReference type="KEGG" id="lak:106163989"/>
<dbReference type="InterPro" id="IPR029130">
    <property type="entry name" value="Acid_ceramidase_N"/>
</dbReference>
<feature type="active site" description="Nucleophile" evidence="12">
    <location>
        <position position="103"/>
    </location>
</feature>
<keyword evidence="4 11" id="KW-0378">Hydrolase</keyword>
<gene>
    <name evidence="17" type="primary">LOC106163989</name>
</gene>
<evidence type="ECO:0000256" key="10">
    <source>
        <dbReference type="ARBA" id="ARBA00040404"/>
    </source>
</evidence>
<evidence type="ECO:0000256" key="9">
    <source>
        <dbReference type="ARBA" id="ARBA00039046"/>
    </source>
</evidence>
<keyword evidence="3 13" id="KW-0732">Signal</keyword>
<evidence type="ECO:0000259" key="15">
    <source>
        <dbReference type="Pfam" id="PF15508"/>
    </source>
</evidence>
<evidence type="ECO:0000256" key="13">
    <source>
        <dbReference type="SAM" id="SignalP"/>
    </source>
</evidence>
<comment type="pathway">
    <text evidence="1">Lipid metabolism; fatty acid metabolism.</text>
</comment>
<dbReference type="Pfam" id="PF15508">
    <property type="entry name" value="NAAA-beta"/>
    <property type="match status" value="1"/>
</dbReference>